<dbReference type="Proteomes" id="UP001055072">
    <property type="component" value="Unassembled WGS sequence"/>
</dbReference>
<dbReference type="EMBL" id="MU274918">
    <property type="protein sequence ID" value="KAI0087275.1"/>
    <property type="molecule type" value="Genomic_DNA"/>
</dbReference>
<organism evidence="1 2">
    <name type="scientific">Irpex rosettiformis</name>
    <dbReference type="NCBI Taxonomy" id="378272"/>
    <lineage>
        <taxon>Eukaryota</taxon>
        <taxon>Fungi</taxon>
        <taxon>Dikarya</taxon>
        <taxon>Basidiomycota</taxon>
        <taxon>Agaricomycotina</taxon>
        <taxon>Agaricomycetes</taxon>
        <taxon>Polyporales</taxon>
        <taxon>Irpicaceae</taxon>
        <taxon>Irpex</taxon>
    </lineage>
</organism>
<keyword evidence="2" id="KW-1185">Reference proteome</keyword>
<name>A0ACB8TZ35_9APHY</name>
<accession>A0ACB8TZ35</accession>
<evidence type="ECO:0000313" key="2">
    <source>
        <dbReference type="Proteomes" id="UP001055072"/>
    </source>
</evidence>
<gene>
    <name evidence="1" type="ORF">BDY19DRAFT_242332</name>
</gene>
<evidence type="ECO:0000313" key="1">
    <source>
        <dbReference type="EMBL" id="KAI0087275.1"/>
    </source>
</evidence>
<sequence>MPASCPNNPTLSRRFEYKYASTRVLSTFEEQVVLRHSPTLSRNHHHHQAWAWALGSVHFTRGIYSPMSSPKRFRPSRAHDSVSLTLLNAATKADEHVVLQSLCSGADINTLDASGRSIIGCTIAGDRWNEVNASDVSYALPTRLKILKTLLTHEKISLYALNAPQTPMHGVTPLGLAAWLNIPDVVKMLLETCSGLVSVDGMDALGATPLMYAARDGNVGVVQCLLTHGARPDFRDVNHCTSIQHALRHPQVLWLCESFLRRHRARETLSDDNKRNLSQLNPELDQLLAAIPHITCNPKLALKPSKEDLEDMTNRLSASVRNTDIQQIHSILFPSAPSPGPSRPIPYLVNHPDSDGLSPLHHCMSVEKPSTTVLDLLYRAGADMSLYSKSGHGTPLHCLARNARASMPLSIQAFIRHLVIDLRAPLPARDANMETCIHVAAEHGQSLSVLLALLDCDSTGTVRELRNSRGLTALEIARPHFRAAFGPNAEPLRSESSASMRTVRPSITSVQSAATVTSLDFRDRLGSLTSQSRVPYEPALTELERATLPQSIVDNLRSLLRQSTADQEPENMQSFEDLIQETESMGQDLLMHMQTRVSEATEDLGGLKMKLAALDSFVHELTTDDQARQGARLVAIERAWDADDHCRRRTTDSDDSDRTAVSTSTDSSPRDRQSFEKELGGFHSDDSQSIIGIDADPFARVSPEGSISNELRPVRSMVNLGRHSVPATPTLAQISPPKPDIPRKRKNSSPTQPDKAWTGASKVKDWLRKKFSSNASLKLPLISEQDEVKVENVAEVVKQVRPKSVDCSAPQARVIFVACADIARIRESLDAIDRYIASATRYINQARRILDMVLQRHKNTLERTRLLEKYATPSTETSELIDFPPITIPSSPRDSQLIFPCPPTNVSPKSSVISFSSTLIEGEDDEPRVLCTLLTRKIEHRTNDAFAELEKATTCLRIVREVTRPLRRRTATTPQ</sequence>
<comment type="caution">
    <text evidence="1">The sequence shown here is derived from an EMBL/GenBank/DDBJ whole genome shotgun (WGS) entry which is preliminary data.</text>
</comment>
<proteinExistence type="predicted"/>
<protein>
    <submittedName>
        <fullName evidence="1">Uncharacterized protein</fullName>
    </submittedName>
</protein>
<reference evidence="1" key="1">
    <citation type="journal article" date="2021" name="Environ. Microbiol.">
        <title>Gene family expansions and transcriptome signatures uncover fungal adaptations to wood decay.</title>
        <authorList>
            <person name="Hage H."/>
            <person name="Miyauchi S."/>
            <person name="Viragh M."/>
            <person name="Drula E."/>
            <person name="Min B."/>
            <person name="Chaduli D."/>
            <person name="Navarro D."/>
            <person name="Favel A."/>
            <person name="Norest M."/>
            <person name="Lesage-Meessen L."/>
            <person name="Balint B."/>
            <person name="Merenyi Z."/>
            <person name="de Eugenio L."/>
            <person name="Morin E."/>
            <person name="Martinez A.T."/>
            <person name="Baldrian P."/>
            <person name="Stursova M."/>
            <person name="Martinez M.J."/>
            <person name="Novotny C."/>
            <person name="Magnuson J.K."/>
            <person name="Spatafora J.W."/>
            <person name="Maurice S."/>
            <person name="Pangilinan J."/>
            <person name="Andreopoulos W."/>
            <person name="LaButti K."/>
            <person name="Hundley H."/>
            <person name="Na H."/>
            <person name="Kuo A."/>
            <person name="Barry K."/>
            <person name="Lipzen A."/>
            <person name="Henrissat B."/>
            <person name="Riley R."/>
            <person name="Ahrendt S."/>
            <person name="Nagy L.G."/>
            <person name="Grigoriev I.V."/>
            <person name="Martin F."/>
            <person name="Rosso M.N."/>
        </authorList>
    </citation>
    <scope>NUCLEOTIDE SEQUENCE</scope>
    <source>
        <strain evidence="1">CBS 384.51</strain>
    </source>
</reference>